<organism evidence="2 3">
    <name type="scientific">Candidatus Staskawiczbacteria bacterium RIFCSPHIGHO2_01_FULL_39_25</name>
    <dbReference type="NCBI Taxonomy" id="1802202"/>
    <lineage>
        <taxon>Bacteria</taxon>
        <taxon>Candidatus Staskawicziibacteriota</taxon>
    </lineage>
</organism>
<sequence>MDDKQTSIPGFTHGLPNEVAKEKTARSARGVFMETLEELVQKDSRIILVVGDVGFSYMAEFQKKYPNQYINTGVMEQSFMGIAAGLAQSGWKPYVYSMVPFVIMRNYEQLRNDVCYGNANVKIVGAVGNVHYRFQGMSHNLLGSENEEDLLKNLPNIQRFYPKTTDEVRNIVLESYKNTAPTYIRL</sequence>
<dbReference type="AlphaFoldDB" id="A0A1G2HMV7"/>
<gene>
    <name evidence="2" type="ORF">A2730_00825</name>
</gene>
<protein>
    <recommendedName>
        <fullName evidence="1">Transketolase-like pyrimidine-binding domain-containing protein</fullName>
    </recommendedName>
</protein>
<dbReference type="InterPro" id="IPR029061">
    <property type="entry name" value="THDP-binding"/>
</dbReference>
<dbReference type="SMART" id="SM00861">
    <property type="entry name" value="Transket_pyr"/>
    <property type="match status" value="1"/>
</dbReference>
<dbReference type="PANTHER" id="PTHR43825:SF5">
    <property type="entry name" value="HYPOTHETICAL TRANSKETOLASE FAMILY PROTEIN"/>
    <property type="match status" value="1"/>
</dbReference>
<dbReference type="Pfam" id="PF02779">
    <property type="entry name" value="Transket_pyr"/>
    <property type="match status" value="1"/>
</dbReference>
<dbReference type="Proteomes" id="UP000176855">
    <property type="component" value="Unassembled WGS sequence"/>
</dbReference>
<dbReference type="InterPro" id="IPR051157">
    <property type="entry name" value="PDH/Transketolase"/>
</dbReference>
<dbReference type="SUPFAM" id="SSF52518">
    <property type="entry name" value="Thiamin diphosphate-binding fold (THDP-binding)"/>
    <property type="match status" value="1"/>
</dbReference>
<dbReference type="InterPro" id="IPR005475">
    <property type="entry name" value="Transketolase-like_Pyr-bd"/>
</dbReference>
<dbReference type="EMBL" id="MHOO01000011">
    <property type="protein sequence ID" value="OGZ63816.1"/>
    <property type="molecule type" value="Genomic_DNA"/>
</dbReference>
<dbReference type="PANTHER" id="PTHR43825">
    <property type="entry name" value="PYRUVATE DEHYDROGENASE E1 COMPONENT"/>
    <property type="match status" value="1"/>
</dbReference>
<evidence type="ECO:0000313" key="2">
    <source>
        <dbReference type="EMBL" id="OGZ63816.1"/>
    </source>
</evidence>
<reference evidence="2 3" key="1">
    <citation type="journal article" date="2016" name="Nat. Commun.">
        <title>Thousands of microbial genomes shed light on interconnected biogeochemical processes in an aquifer system.</title>
        <authorList>
            <person name="Anantharaman K."/>
            <person name="Brown C.T."/>
            <person name="Hug L.A."/>
            <person name="Sharon I."/>
            <person name="Castelle C.J."/>
            <person name="Probst A.J."/>
            <person name="Thomas B.C."/>
            <person name="Singh A."/>
            <person name="Wilkins M.J."/>
            <person name="Karaoz U."/>
            <person name="Brodie E.L."/>
            <person name="Williams K.H."/>
            <person name="Hubbard S.S."/>
            <person name="Banfield J.F."/>
        </authorList>
    </citation>
    <scope>NUCLEOTIDE SEQUENCE [LARGE SCALE GENOMIC DNA]</scope>
</reference>
<name>A0A1G2HMV7_9BACT</name>
<dbReference type="Gene3D" id="3.40.50.970">
    <property type="match status" value="1"/>
</dbReference>
<evidence type="ECO:0000259" key="1">
    <source>
        <dbReference type="SMART" id="SM00861"/>
    </source>
</evidence>
<evidence type="ECO:0000313" key="3">
    <source>
        <dbReference type="Proteomes" id="UP000176855"/>
    </source>
</evidence>
<proteinExistence type="predicted"/>
<comment type="caution">
    <text evidence="2">The sequence shown here is derived from an EMBL/GenBank/DDBJ whole genome shotgun (WGS) entry which is preliminary data.</text>
</comment>
<feature type="domain" description="Transketolase-like pyrimidine-binding" evidence="1">
    <location>
        <begin position="26"/>
        <end position="186"/>
    </location>
</feature>
<accession>A0A1G2HMV7</accession>
<dbReference type="STRING" id="1802202.A2730_00825"/>
<dbReference type="CDD" id="cd07033">
    <property type="entry name" value="TPP_PYR_DXS_TK_like"/>
    <property type="match status" value="1"/>
</dbReference>